<sequence>MRASARSADDARTRATVAATALRSEAMRRSEWGGSGEEGGILKKRARRRSNNSEMVRWEWLVEKGRDIKG</sequence>
<reference evidence="2 3" key="1">
    <citation type="journal article" date="2014" name="Agronomy (Basel)">
        <title>A Draft Genome Sequence for Ensete ventricosum, the Drought-Tolerant Tree Against Hunger.</title>
        <authorList>
            <person name="Harrison J."/>
            <person name="Moore K.A."/>
            <person name="Paszkiewicz K."/>
            <person name="Jones T."/>
            <person name="Grant M."/>
            <person name="Ambacheew D."/>
            <person name="Muzemil S."/>
            <person name="Studholme D.J."/>
        </authorList>
    </citation>
    <scope>NUCLEOTIDE SEQUENCE [LARGE SCALE GENOMIC DNA]</scope>
</reference>
<dbReference type="AlphaFoldDB" id="A0A427AXR0"/>
<evidence type="ECO:0000256" key="1">
    <source>
        <dbReference type="SAM" id="MobiDB-lite"/>
    </source>
</evidence>
<name>A0A427AXR0_ENSVE</name>
<evidence type="ECO:0000313" key="2">
    <source>
        <dbReference type="EMBL" id="RRT81049.1"/>
    </source>
</evidence>
<gene>
    <name evidence="2" type="ORF">B296_00014867</name>
</gene>
<feature type="region of interest" description="Disordered" evidence="1">
    <location>
        <begin position="28"/>
        <end position="51"/>
    </location>
</feature>
<evidence type="ECO:0000313" key="3">
    <source>
        <dbReference type="Proteomes" id="UP000287651"/>
    </source>
</evidence>
<proteinExistence type="predicted"/>
<dbReference type="Proteomes" id="UP000287651">
    <property type="component" value="Unassembled WGS sequence"/>
</dbReference>
<protein>
    <submittedName>
        <fullName evidence="2">Uncharacterized protein</fullName>
    </submittedName>
</protein>
<comment type="caution">
    <text evidence="2">The sequence shown here is derived from an EMBL/GenBank/DDBJ whole genome shotgun (WGS) entry which is preliminary data.</text>
</comment>
<dbReference type="EMBL" id="AMZH03001002">
    <property type="protein sequence ID" value="RRT81049.1"/>
    <property type="molecule type" value="Genomic_DNA"/>
</dbReference>
<organism evidence="2 3">
    <name type="scientific">Ensete ventricosum</name>
    <name type="common">Abyssinian banana</name>
    <name type="synonym">Musa ensete</name>
    <dbReference type="NCBI Taxonomy" id="4639"/>
    <lineage>
        <taxon>Eukaryota</taxon>
        <taxon>Viridiplantae</taxon>
        <taxon>Streptophyta</taxon>
        <taxon>Embryophyta</taxon>
        <taxon>Tracheophyta</taxon>
        <taxon>Spermatophyta</taxon>
        <taxon>Magnoliopsida</taxon>
        <taxon>Liliopsida</taxon>
        <taxon>Zingiberales</taxon>
        <taxon>Musaceae</taxon>
        <taxon>Ensete</taxon>
    </lineage>
</organism>
<accession>A0A427AXR0</accession>